<dbReference type="InterPro" id="IPR018484">
    <property type="entry name" value="FGGY_N"/>
</dbReference>
<dbReference type="PANTHER" id="PTHR10196:SF67">
    <property type="entry name" value="SEDOHEPTULOKINASE"/>
    <property type="match status" value="1"/>
</dbReference>
<evidence type="ECO:0000259" key="3">
    <source>
        <dbReference type="Pfam" id="PF00370"/>
    </source>
</evidence>
<dbReference type="EMBL" id="CAJVCH010015867">
    <property type="protein sequence ID" value="CAG7680426.1"/>
    <property type="molecule type" value="Genomic_DNA"/>
</dbReference>
<proteinExistence type="predicted"/>
<dbReference type="Pfam" id="PF00370">
    <property type="entry name" value="FGGY_N"/>
    <property type="match status" value="1"/>
</dbReference>
<dbReference type="Proteomes" id="UP000708208">
    <property type="component" value="Unassembled WGS sequence"/>
</dbReference>
<organism evidence="4 5">
    <name type="scientific">Allacma fusca</name>
    <dbReference type="NCBI Taxonomy" id="39272"/>
    <lineage>
        <taxon>Eukaryota</taxon>
        <taxon>Metazoa</taxon>
        <taxon>Ecdysozoa</taxon>
        <taxon>Arthropoda</taxon>
        <taxon>Hexapoda</taxon>
        <taxon>Collembola</taxon>
        <taxon>Symphypleona</taxon>
        <taxon>Sminthuridae</taxon>
        <taxon>Allacma</taxon>
    </lineage>
</organism>
<name>A0A8J2J4E8_9HEXA</name>
<evidence type="ECO:0000313" key="5">
    <source>
        <dbReference type="Proteomes" id="UP000708208"/>
    </source>
</evidence>
<evidence type="ECO:0000256" key="1">
    <source>
        <dbReference type="ARBA" id="ARBA00022679"/>
    </source>
</evidence>
<evidence type="ECO:0000256" key="2">
    <source>
        <dbReference type="ARBA" id="ARBA00022777"/>
    </source>
</evidence>
<dbReference type="CDD" id="cd07777">
    <property type="entry name" value="ASKHA_NBD_FGGY_SHK"/>
    <property type="match status" value="1"/>
</dbReference>
<accession>A0A8J2J4E8</accession>
<feature type="domain" description="Carbohydrate kinase FGGY N-terminal" evidence="3">
    <location>
        <begin position="3"/>
        <end position="243"/>
    </location>
</feature>
<protein>
    <recommendedName>
        <fullName evidence="3">Carbohydrate kinase FGGY N-terminal domain-containing protein</fullName>
    </recommendedName>
</protein>
<reference evidence="4" key="1">
    <citation type="submission" date="2021-06" db="EMBL/GenBank/DDBJ databases">
        <authorList>
            <person name="Hodson N. C."/>
            <person name="Mongue J. A."/>
            <person name="Jaron S. K."/>
        </authorList>
    </citation>
    <scope>NUCLEOTIDE SEQUENCE</scope>
</reference>
<gene>
    <name evidence="4" type="ORF">AFUS01_LOCUS2738</name>
</gene>
<dbReference type="GO" id="GO:0050277">
    <property type="term" value="F:sedoheptulokinase activity"/>
    <property type="evidence" value="ECO:0007669"/>
    <property type="project" value="TreeGrafter"/>
</dbReference>
<dbReference type="OrthoDB" id="10264182at2759"/>
<dbReference type="FunFam" id="3.30.420.40:FF:000111">
    <property type="entry name" value="Sedoheptulokinase"/>
    <property type="match status" value="1"/>
</dbReference>
<evidence type="ECO:0000313" key="4">
    <source>
        <dbReference type="EMBL" id="CAG7680426.1"/>
    </source>
</evidence>
<comment type="caution">
    <text evidence="4">The sequence shown here is derived from an EMBL/GenBank/DDBJ whole genome shotgun (WGS) entry which is preliminary data.</text>
</comment>
<keyword evidence="5" id="KW-1185">Reference proteome</keyword>
<dbReference type="AlphaFoldDB" id="A0A8J2J4E8"/>
<dbReference type="GO" id="GO:0006071">
    <property type="term" value="P:glycerol metabolic process"/>
    <property type="evidence" value="ECO:0007669"/>
    <property type="project" value="TreeGrafter"/>
</dbReference>
<keyword evidence="1" id="KW-0808">Transferase</keyword>
<dbReference type="GO" id="GO:0005829">
    <property type="term" value="C:cytosol"/>
    <property type="evidence" value="ECO:0007669"/>
    <property type="project" value="TreeGrafter"/>
</dbReference>
<keyword evidence="2" id="KW-0418">Kinase</keyword>
<sequence>MEGTTSVKIVLLDPTSNFVVFQSSKETKAGVQLLDSKKDEQNVKKIFDTIEALMLQFPYEKLAHVGFIGVSGQMHGVVLWKAQEAWKWSEEGAVSLDEAALTNLVTWQDSRCTPEFLSTLPLPDSHLGVHTGFGIPTVFWLQRNDPRSIEGFDSSGTIHDLLVTILINNLGKPCISPQNAASWGYFDTSHGSWNLENLKQADFPIELLPVIKPAGAIAGSLYADWNGIPKGCKIGVALGDLQASIYSTLFDKPGNNAAVINISTSLQIAFVMPSGFQPPKNKDKAIKTGGVEYFPYFNNTYLAVAAALTGGNCLASFVTMLHNFIQELGLEINPDKIWESILSSGALLESTDLQIQPTFQGERSDPQKRASVSNIHPGNLKVSHFTRALCRGVISNAEELMPQDFLLQHGIQIIYGTGSALQKNPIFQQELERIFNNLQISISQGGDSALGAAAYGKVLLGL</sequence>
<dbReference type="PANTHER" id="PTHR10196">
    <property type="entry name" value="SUGAR KINASE"/>
    <property type="match status" value="1"/>
</dbReference>